<dbReference type="Gene3D" id="3.40.630.30">
    <property type="match status" value="1"/>
</dbReference>
<dbReference type="InterPro" id="IPR016181">
    <property type="entry name" value="Acyl_CoA_acyltransferase"/>
</dbReference>
<feature type="domain" description="N-acetyltransferase" evidence="3">
    <location>
        <begin position="156"/>
        <end position="314"/>
    </location>
</feature>
<dbReference type="Pfam" id="PF00583">
    <property type="entry name" value="Acetyltransf_1"/>
    <property type="match status" value="1"/>
</dbReference>
<keyword evidence="1" id="KW-0808">Transferase</keyword>
<evidence type="ECO:0000313" key="5">
    <source>
        <dbReference type="Proteomes" id="UP000309992"/>
    </source>
</evidence>
<organism evidence="4 5">
    <name type="scientific">Prauserella endophytica</name>
    <dbReference type="NCBI Taxonomy" id="1592324"/>
    <lineage>
        <taxon>Bacteria</taxon>
        <taxon>Bacillati</taxon>
        <taxon>Actinomycetota</taxon>
        <taxon>Actinomycetes</taxon>
        <taxon>Pseudonocardiales</taxon>
        <taxon>Pseudonocardiaceae</taxon>
        <taxon>Prauserella</taxon>
        <taxon>Prauserella coralliicola group</taxon>
    </lineage>
</organism>
<dbReference type="InterPro" id="IPR050832">
    <property type="entry name" value="Bact_Acetyltransf"/>
</dbReference>
<proteinExistence type="predicted"/>
<protein>
    <submittedName>
        <fullName evidence="4">GNAT family N-acetyltransferase</fullName>
    </submittedName>
</protein>
<sequence length="315" mass="34541">MSPETAGPSVNLSPVGQEEAYSLRGLLTRARDRGQFDATPPPQRVRNLLSGPDSVTRVVRTNEGQVTGFVSVGPLGLVGPPLARTSFIEVVADHRETEDALFEWAQTAANPGTTGKILRTLRGSASARPPGFAKVRDFWRMDCTALDEPVPHRDELTLHAYPTAATSETTWITIINEAFAEHWGGYVPWTPQRWRDRLETDLGGGPQLLALRDKEPAGVLLSRIVELEDDGAQPTGFIEVVATHPAHRRTGIAEYLVRSALTRFAAAGVKRAVLLVDRTSESRSAAVYQRCGFQPTFTYDVWERPASELSTARES</sequence>
<dbReference type="PROSITE" id="PS51186">
    <property type="entry name" value="GNAT"/>
    <property type="match status" value="1"/>
</dbReference>
<dbReference type="CDD" id="cd04301">
    <property type="entry name" value="NAT_SF"/>
    <property type="match status" value="1"/>
</dbReference>
<dbReference type="InterPro" id="IPR000182">
    <property type="entry name" value="GNAT_dom"/>
</dbReference>
<evidence type="ECO:0000256" key="2">
    <source>
        <dbReference type="ARBA" id="ARBA00023315"/>
    </source>
</evidence>
<evidence type="ECO:0000313" key="4">
    <source>
        <dbReference type="EMBL" id="TKG70551.1"/>
    </source>
</evidence>
<reference evidence="4 5" key="1">
    <citation type="journal article" date="2015" name="Antonie Van Leeuwenhoek">
        <title>Prauserella endophytica sp. nov., an endophytic actinobacterium isolated from Tamarix taklamakanensis.</title>
        <authorList>
            <person name="Liu J.M."/>
            <person name="Habden X."/>
            <person name="Guo L."/>
            <person name="Tuo L."/>
            <person name="Jiang Z.K."/>
            <person name="Liu S.W."/>
            <person name="Liu X.F."/>
            <person name="Chen L."/>
            <person name="Li R.F."/>
            <person name="Zhang Y.Q."/>
            <person name="Sun C.H."/>
        </authorList>
    </citation>
    <scope>NUCLEOTIDE SEQUENCE [LARGE SCALE GENOMIC DNA]</scope>
    <source>
        <strain evidence="4 5">CGMCC 4.7182</strain>
    </source>
</reference>
<keyword evidence="5" id="KW-1185">Reference proteome</keyword>
<gene>
    <name evidence="4" type="ORF">FCN18_16860</name>
</gene>
<comment type="caution">
    <text evidence="4">The sequence shown here is derived from an EMBL/GenBank/DDBJ whole genome shotgun (WGS) entry which is preliminary data.</text>
</comment>
<dbReference type="SUPFAM" id="SSF55729">
    <property type="entry name" value="Acyl-CoA N-acyltransferases (Nat)"/>
    <property type="match status" value="1"/>
</dbReference>
<dbReference type="Proteomes" id="UP000309992">
    <property type="component" value="Unassembled WGS sequence"/>
</dbReference>
<dbReference type="PANTHER" id="PTHR43877:SF2">
    <property type="entry name" value="AMINOALKYLPHOSPHONATE N-ACETYLTRANSFERASE-RELATED"/>
    <property type="match status" value="1"/>
</dbReference>
<evidence type="ECO:0000256" key="1">
    <source>
        <dbReference type="ARBA" id="ARBA00022679"/>
    </source>
</evidence>
<dbReference type="EMBL" id="SWMS01000008">
    <property type="protein sequence ID" value="TKG70551.1"/>
    <property type="molecule type" value="Genomic_DNA"/>
</dbReference>
<keyword evidence="2" id="KW-0012">Acyltransferase</keyword>
<accession>A0ABY2S416</accession>
<dbReference type="PANTHER" id="PTHR43877">
    <property type="entry name" value="AMINOALKYLPHOSPHONATE N-ACETYLTRANSFERASE-RELATED-RELATED"/>
    <property type="match status" value="1"/>
</dbReference>
<name>A0ABY2S416_9PSEU</name>
<evidence type="ECO:0000259" key="3">
    <source>
        <dbReference type="PROSITE" id="PS51186"/>
    </source>
</evidence>